<evidence type="ECO:0000313" key="2">
    <source>
        <dbReference type="EMBL" id="AQS71148.1"/>
    </source>
</evidence>
<keyword evidence="3" id="KW-1185">Reference proteome</keyword>
<dbReference type="Proteomes" id="UP000189443">
    <property type="component" value="Chromosome"/>
</dbReference>
<dbReference type="SUPFAM" id="SSF51735">
    <property type="entry name" value="NAD(P)-binding Rossmann-fold domains"/>
    <property type="match status" value="1"/>
</dbReference>
<gene>
    <name evidence="2" type="ORF">B1H29_33500</name>
</gene>
<protein>
    <submittedName>
        <fullName evidence="2">Epimerase</fullName>
    </submittedName>
</protein>
<dbReference type="InterPro" id="IPR001509">
    <property type="entry name" value="Epimerase_deHydtase"/>
</dbReference>
<dbReference type="KEGG" id="spac:B1H29_33500"/>
<accession>A0A1S6JHB6</accession>
<dbReference type="EMBL" id="CP019724">
    <property type="protein sequence ID" value="AQS71148.1"/>
    <property type="molecule type" value="Genomic_DNA"/>
</dbReference>
<name>A0A1S6JHB6_9ACTN</name>
<sequence>MSAATPQPHATHTVLGAGPAGTGLARELVRRGHPVRLVDRRGEGPGAAGVERFAADVSTADGARAAIGDATVVYHCVNVGYHLQAEVMPRVQEAVLAAVEATGARLVVLDTLYPYGETGGAVMTEDSPWQATSRKGRMRAELDERYLAAHRAGRARVVLGRSADFVGPGVLNSSLGATVFPGALTGGEVAGLGDIDLPHSYTYIGDVAAGLATLGERPEGDGRVWHLPTAPAVSTREILTMIEKRVGRPFGITVLAEPRPFGPFDERFMAEYAEMFYQHTEPQIMDSSAFERSFGMAPKPLADTVDATVTWYEEWLRSR</sequence>
<proteinExistence type="predicted"/>
<dbReference type="InterPro" id="IPR036291">
    <property type="entry name" value="NAD(P)-bd_dom_sf"/>
</dbReference>
<dbReference type="Pfam" id="PF01370">
    <property type="entry name" value="Epimerase"/>
    <property type="match status" value="1"/>
</dbReference>
<dbReference type="Gene3D" id="3.40.50.720">
    <property type="entry name" value="NAD(P)-binding Rossmann-like Domain"/>
    <property type="match status" value="1"/>
</dbReference>
<evidence type="ECO:0000313" key="3">
    <source>
        <dbReference type="Proteomes" id="UP000189443"/>
    </source>
</evidence>
<dbReference type="CDD" id="cd05229">
    <property type="entry name" value="SDR_a3"/>
    <property type="match status" value="1"/>
</dbReference>
<dbReference type="RefSeq" id="WP_055420385.1">
    <property type="nucleotide sequence ID" value="NZ_CP019724.1"/>
</dbReference>
<feature type="domain" description="NAD-dependent epimerase/dehydratase" evidence="1">
    <location>
        <begin position="16"/>
        <end position="220"/>
    </location>
</feature>
<dbReference type="OrthoDB" id="8205493at2"/>
<organism evidence="2 3">
    <name type="scientific">Streptomyces pactum</name>
    <dbReference type="NCBI Taxonomy" id="68249"/>
    <lineage>
        <taxon>Bacteria</taxon>
        <taxon>Bacillati</taxon>
        <taxon>Actinomycetota</taxon>
        <taxon>Actinomycetes</taxon>
        <taxon>Kitasatosporales</taxon>
        <taxon>Streptomycetaceae</taxon>
        <taxon>Streptomyces</taxon>
    </lineage>
</organism>
<evidence type="ECO:0000259" key="1">
    <source>
        <dbReference type="Pfam" id="PF01370"/>
    </source>
</evidence>
<dbReference type="AlphaFoldDB" id="A0A1S6JHB6"/>
<reference evidence="2 3" key="1">
    <citation type="submission" date="2017-02" db="EMBL/GenBank/DDBJ databases">
        <title>Streptomyces pactum ACT12 Genome sequencing and assembly.</title>
        <authorList>
            <person name="Xue Q."/>
            <person name="Yan X."/>
            <person name="Jia L."/>
            <person name="Yan H."/>
        </authorList>
    </citation>
    <scope>NUCLEOTIDE SEQUENCE [LARGE SCALE GENOMIC DNA]</scope>
    <source>
        <strain evidence="2 3">ACT12</strain>
    </source>
</reference>